<sequence length="305" mass="33483">MGVANTLEYAKLFQATLDKQMIAQATSGWMEPNASLVQYNGGNEVKIPKLNMDALGNYDRTNGFVEGAVTFGYETRQMTQDRGRTFQLDSMDVNETNFVATAAAVMGEFQRTKVIPEVDAYRYSKIASVAIGGGRSATYTPDEATILKQLKQDIYAIQDVIGEVPLVITMSTILTGVLSNTPDLAKQLNVVEFSQGDVKTQIKAIDSNPIKPVPSARMKTAYVFRDGKTAGQEAGGFVPAAGAKDVHWIITPRNVPIAISKTDNMRIFDPATNQKADAWKIDYRKYHELWILDNALPSVFVRTGA</sequence>
<reference evidence="2" key="1">
    <citation type="journal article" date="2019" name="Int. J. Syst. Evol. Microbiol.">
        <title>The Global Catalogue of Microorganisms (GCM) 10K type strain sequencing project: providing services to taxonomists for standard genome sequencing and annotation.</title>
        <authorList>
            <consortium name="The Broad Institute Genomics Platform"/>
            <consortium name="The Broad Institute Genome Sequencing Center for Infectious Disease"/>
            <person name="Wu L."/>
            <person name="Ma J."/>
        </authorList>
    </citation>
    <scope>NUCLEOTIDE SEQUENCE [LARGE SCALE GENOMIC DNA]</scope>
    <source>
        <strain evidence="2">KCTC 3950</strain>
    </source>
</reference>
<evidence type="ECO:0008006" key="3">
    <source>
        <dbReference type="Google" id="ProtNLM"/>
    </source>
</evidence>
<dbReference type="EMBL" id="JBHUME010000008">
    <property type="protein sequence ID" value="MFD2613547.1"/>
    <property type="molecule type" value="Genomic_DNA"/>
</dbReference>
<organism evidence="1 2">
    <name type="scientific">Paenibacillus gansuensis</name>
    <dbReference type="NCBI Taxonomy" id="306542"/>
    <lineage>
        <taxon>Bacteria</taxon>
        <taxon>Bacillati</taxon>
        <taxon>Bacillota</taxon>
        <taxon>Bacilli</taxon>
        <taxon>Bacillales</taxon>
        <taxon>Paenibacillaceae</taxon>
        <taxon>Paenibacillus</taxon>
    </lineage>
</organism>
<protein>
    <recommendedName>
        <fullName evidence="3">Prophage protein</fullName>
    </recommendedName>
</protein>
<accession>A0ABW5PDV5</accession>
<name>A0ABW5PDV5_9BACL</name>
<gene>
    <name evidence="1" type="ORF">ACFSUF_14035</name>
</gene>
<proteinExistence type="predicted"/>
<keyword evidence="2" id="KW-1185">Reference proteome</keyword>
<comment type="caution">
    <text evidence="1">The sequence shown here is derived from an EMBL/GenBank/DDBJ whole genome shotgun (WGS) entry which is preliminary data.</text>
</comment>
<dbReference type="RefSeq" id="WP_377603547.1">
    <property type="nucleotide sequence ID" value="NZ_JBHUME010000008.1"/>
</dbReference>
<dbReference type="Proteomes" id="UP001597541">
    <property type="component" value="Unassembled WGS sequence"/>
</dbReference>
<evidence type="ECO:0000313" key="1">
    <source>
        <dbReference type="EMBL" id="MFD2613547.1"/>
    </source>
</evidence>
<evidence type="ECO:0000313" key="2">
    <source>
        <dbReference type="Proteomes" id="UP001597541"/>
    </source>
</evidence>